<dbReference type="OrthoDB" id="9810148at2"/>
<dbReference type="SUPFAM" id="SSF52540">
    <property type="entry name" value="P-loop containing nucleoside triphosphate hydrolases"/>
    <property type="match status" value="1"/>
</dbReference>
<dbReference type="InterPro" id="IPR050238">
    <property type="entry name" value="DNA_Rep/Repair_Clamp_Loader"/>
</dbReference>
<sequence length="309" mass="35214">MKILGHEETKEIIRLYLDKKYSSYSLLFEGKDCIGKKLIALKTAKGFLCEKRYGFGCDSCESCRLVRNTISNIYDKTDLNPHPDIKIVSPEDGKEIKIGQIRDVISFLKLKTKEGKVVIIEKAERMNRESSNALLKTLEEPPENTLIILTTSNQNALLPTIVSRCQKIKFRPLSKEEILSILKLKGVDESKAKILASLSEGSMCLPMMILNNENLFKYAKDLYNLLAVKNLHPEGIINLAEILDRLETNEIFIIFDILEKIIYKKSLKGEVPLGLYENFLDEYSLFKKAVEKGVKKKLAVEGLYFNLKT</sequence>
<name>C0QTF1_PERMH</name>
<proteinExistence type="predicted"/>
<dbReference type="EMBL" id="CP001230">
    <property type="protein sequence ID" value="ACO03433.1"/>
    <property type="molecule type" value="Genomic_DNA"/>
</dbReference>
<protein>
    <submittedName>
        <fullName evidence="1">DNA polymerase III, delta prime subunit</fullName>
    </submittedName>
</protein>
<keyword evidence="2" id="KW-1185">Reference proteome</keyword>
<dbReference type="eggNOG" id="COG0470">
    <property type="taxonomic scope" value="Bacteria"/>
</dbReference>
<dbReference type="Gene3D" id="3.40.50.300">
    <property type="entry name" value="P-loop containing nucleotide triphosphate hydrolases"/>
    <property type="match status" value="1"/>
</dbReference>
<dbReference type="Proteomes" id="UP000001366">
    <property type="component" value="Chromosome"/>
</dbReference>
<organism evidence="1 2">
    <name type="scientific">Persephonella marina (strain DSM 14350 / EX-H1)</name>
    <dbReference type="NCBI Taxonomy" id="123214"/>
    <lineage>
        <taxon>Bacteria</taxon>
        <taxon>Pseudomonadati</taxon>
        <taxon>Aquificota</taxon>
        <taxon>Aquificia</taxon>
        <taxon>Aquificales</taxon>
        <taxon>Hydrogenothermaceae</taxon>
        <taxon>Persephonella</taxon>
    </lineage>
</organism>
<dbReference type="InterPro" id="IPR027417">
    <property type="entry name" value="P-loop_NTPase"/>
</dbReference>
<dbReference type="Pfam" id="PF13177">
    <property type="entry name" value="DNA_pol3_delta2"/>
    <property type="match status" value="1"/>
</dbReference>
<reference evidence="1 2" key="1">
    <citation type="journal article" date="2009" name="J. Bacteriol.">
        <title>Complete and draft genome sequences of six members of the Aquificales.</title>
        <authorList>
            <person name="Reysenbach A.L."/>
            <person name="Hamamura N."/>
            <person name="Podar M."/>
            <person name="Griffiths E."/>
            <person name="Ferreira S."/>
            <person name="Hochstein R."/>
            <person name="Heidelberg J."/>
            <person name="Johnson J."/>
            <person name="Mead D."/>
            <person name="Pohorille A."/>
            <person name="Sarmiento M."/>
            <person name="Schweighofer K."/>
            <person name="Seshadri R."/>
            <person name="Voytek M.A."/>
        </authorList>
    </citation>
    <scope>NUCLEOTIDE SEQUENCE [LARGE SCALE GENOMIC DNA]</scope>
    <source>
        <strain evidence="2">DSM 14350 / EX-H1</strain>
    </source>
</reference>
<dbReference type="KEGG" id="pmx:PERMA_0168"/>
<gene>
    <name evidence="1" type="ordered locus">PERMA_0168</name>
</gene>
<dbReference type="STRING" id="123214.PERMA_0168"/>
<accession>C0QTF1</accession>
<evidence type="ECO:0000313" key="1">
    <source>
        <dbReference type="EMBL" id="ACO03433.1"/>
    </source>
</evidence>
<dbReference type="AlphaFoldDB" id="C0QTF1"/>
<dbReference type="RefSeq" id="WP_012675672.1">
    <property type="nucleotide sequence ID" value="NC_012440.1"/>
</dbReference>
<dbReference type="PANTHER" id="PTHR11669">
    <property type="entry name" value="REPLICATION FACTOR C / DNA POLYMERASE III GAMMA-TAU SUBUNIT"/>
    <property type="match status" value="1"/>
</dbReference>
<dbReference type="PANTHER" id="PTHR11669:SF8">
    <property type="entry name" value="DNA POLYMERASE III SUBUNIT DELTA"/>
    <property type="match status" value="1"/>
</dbReference>
<dbReference type="HOGENOM" id="CLU_006229_4_0_0"/>
<dbReference type="PaxDb" id="123214-PERMA_0168"/>
<evidence type="ECO:0000313" key="2">
    <source>
        <dbReference type="Proteomes" id="UP000001366"/>
    </source>
</evidence>
<dbReference type="GO" id="GO:0006261">
    <property type="term" value="P:DNA-templated DNA replication"/>
    <property type="evidence" value="ECO:0007669"/>
    <property type="project" value="TreeGrafter"/>
</dbReference>